<name>A0ACB7ZXH4_9AGAM</name>
<accession>A0ACB7ZXH4</accession>
<organism evidence="1 2">
    <name type="scientific">Hygrophoropsis aurantiaca</name>
    <dbReference type="NCBI Taxonomy" id="72124"/>
    <lineage>
        <taxon>Eukaryota</taxon>
        <taxon>Fungi</taxon>
        <taxon>Dikarya</taxon>
        <taxon>Basidiomycota</taxon>
        <taxon>Agaricomycotina</taxon>
        <taxon>Agaricomycetes</taxon>
        <taxon>Agaricomycetidae</taxon>
        <taxon>Boletales</taxon>
        <taxon>Coniophorineae</taxon>
        <taxon>Hygrophoropsidaceae</taxon>
        <taxon>Hygrophoropsis</taxon>
    </lineage>
</organism>
<proteinExistence type="predicted"/>
<feature type="non-terminal residue" evidence="1">
    <location>
        <position position="703"/>
    </location>
</feature>
<reference evidence="1" key="1">
    <citation type="journal article" date="2021" name="New Phytol.">
        <title>Evolutionary innovations through gain and loss of genes in the ectomycorrhizal Boletales.</title>
        <authorList>
            <person name="Wu G."/>
            <person name="Miyauchi S."/>
            <person name="Morin E."/>
            <person name="Kuo A."/>
            <person name="Drula E."/>
            <person name="Varga T."/>
            <person name="Kohler A."/>
            <person name="Feng B."/>
            <person name="Cao Y."/>
            <person name="Lipzen A."/>
            <person name="Daum C."/>
            <person name="Hundley H."/>
            <person name="Pangilinan J."/>
            <person name="Johnson J."/>
            <person name="Barry K."/>
            <person name="LaButti K."/>
            <person name="Ng V."/>
            <person name="Ahrendt S."/>
            <person name="Min B."/>
            <person name="Choi I.G."/>
            <person name="Park H."/>
            <person name="Plett J.M."/>
            <person name="Magnuson J."/>
            <person name="Spatafora J.W."/>
            <person name="Nagy L.G."/>
            <person name="Henrissat B."/>
            <person name="Grigoriev I.V."/>
            <person name="Yang Z.L."/>
            <person name="Xu J."/>
            <person name="Martin F.M."/>
        </authorList>
    </citation>
    <scope>NUCLEOTIDE SEQUENCE</scope>
    <source>
        <strain evidence="1">ATCC 28755</strain>
    </source>
</reference>
<comment type="caution">
    <text evidence="1">The sequence shown here is derived from an EMBL/GenBank/DDBJ whole genome shotgun (WGS) entry which is preliminary data.</text>
</comment>
<gene>
    <name evidence="1" type="ORF">BJ138DRAFT_1175181</name>
</gene>
<protein>
    <submittedName>
        <fullName evidence="1">Uncharacterized protein</fullName>
    </submittedName>
</protein>
<dbReference type="Proteomes" id="UP000790377">
    <property type="component" value="Unassembled WGS sequence"/>
</dbReference>
<evidence type="ECO:0000313" key="1">
    <source>
        <dbReference type="EMBL" id="KAH7905483.1"/>
    </source>
</evidence>
<sequence length="703" mass="79426">MSRVRFIPVVAEEEVDVEYPFRPRAVLSDRVSHLVEEILVHELEQQSEQAHVRQWDGPHVACQEVRARESAASSVSSATDNALDTTEMAILPVCLNDDVGLNDVRELRTLVSARRLRLAFEYAGIYDREAGKLEQWPSGPYIVACFLSLKDLVENFQYISVASLHLLARRHSVPVDSRALKASIIQSLCGHRCGRFCEPLNVLFRALRVDRRTSAKAEVVSVGAKVSETQNKKRRERERIAKGKQRADKDMTQRDKDIMERTQDASKSTESIRAPTTISRKDRDAIIKEWQTEMSPKALTQGVCAVCGYSLPESQLPWRWPGDIDLKLLQNNHLPSHVLPNNYAFELYERAILHASGLSNQNRVANIRSCSQCWTTLLGGKQPRNSLANFQYYGHCRLPDDIKLAFRNASPFDKMLVGRCRASRVTHFYSHKHRSGQPESTSQSYNRGNVAVVPQDSISLRKLLPPSRDEIRDTMCALFIGGKDKPTAETLKRIGPVLVTKSIVEKMINFFCENNPFFREAEVTFSQEHMDDLFVEGDKNNDVAVPRGVEITHLGDQEAVGLEGSAADYTQRADAITEDLTDLIMESVTYTSGDHATNRNVMKARALSWALSHNRFLVTRSGSSFVSDDDPGLLTYLWPWLDPFGIGGFHNPLRTAAQRISLEQQVRNLLRQADSPFQTDPTFAFICFNMLQKKEVNTNSCFR</sequence>
<dbReference type="EMBL" id="MU268180">
    <property type="protein sequence ID" value="KAH7905483.1"/>
    <property type="molecule type" value="Genomic_DNA"/>
</dbReference>
<keyword evidence="2" id="KW-1185">Reference proteome</keyword>
<evidence type="ECO:0000313" key="2">
    <source>
        <dbReference type="Proteomes" id="UP000790377"/>
    </source>
</evidence>